<comment type="caution">
    <text evidence="2">The sequence shown here is derived from an EMBL/GenBank/DDBJ whole genome shotgun (WGS) entry which is preliminary data.</text>
</comment>
<dbReference type="Proteomes" id="UP000765845">
    <property type="component" value="Unassembled WGS sequence"/>
</dbReference>
<organism evidence="2 3">
    <name type="scientific">Spongiibacter thalassae</name>
    <dbReference type="NCBI Taxonomy" id="2721624"/>
    <lineage>
        <taxon>Bacteria</taxon>
        <taxon>Pseudomonadati</taxon>
        <taxon>Pseudomonadota</taxon>
        <taxon>Gammaproteobacteria</taxon>
        <taxon>Cellvibrionales</taxon>
        <taxon>Spongiibacteraceae</taxon>
        <taxon>Spongiibacter</taxon>
    </lineage>
</organism>
<proteinExistence type="predicted"/>
<evidence type="ECO:0000256" key="1">
    <source>
        <dbReference type="SAM" id="Phobius"/>
    </source>
</evidence>
<evidence type="ECO:0008006" key="4">
    <source>
        <dbReference type="Google" id="ProtNLM"/>
    </source>
</evidence>
<keyword evidence="1" id="KW-0812">Transmembrane</keyword>
<name>A0ABX1G9N0_9GAMM</name>
<keyword evidence="3" id="KW-1185">Reference proteome</keyword>
<dbReference type="RefSeq" id="WP_168448423.1">
    <property type="nucleotide sequence ID" value="NZ_JAAWWK010000001.1"/>
</dbReference>
<sequence length="129" mass="14402">MMPSYSSLLNDNKGKSNSGTLLVIYCITAVLSVSYYFGVAWIKSGIAATIPQFLDASVEYLWVRGVLVDFLMFNTFISIWLFYREKTLLGGALTTLLFWASGSIFLGLYIALLWLKYGSMKSILLGRNA</sequence>
<feature type="transmembrane region" description="Helical" evidence="1">
    <location>
        <begin position="62"/>
        <end position="83"/>
    </location>
</feature>
<evidence type="ECO:0000313" key="2">
    <source>
        <dbReference type="EMBL" id="NKI15865.1"/>
    </source>
</evidence>
<accession>A0ABX1G9N0</accession>
<feature type="transmembrane region" description="Helical" evidence="1">
    <location>
        <begin position="21"/>
        <end position="42"/>
    </location>
</feature>
<keyword evidence="1" id="KW-0472">Membrane</keyword>
<dbReference type="EMBL" id="JAAWWK010000001">
    <property type="protein sequence ID" value="NKI15865.1"/>
    <property type="molecule type" value="Genomic_DNA"/>
</dbReference>
<gene>
    <name evidence="2" type="ORF">HCU74_00395</name>
</gene>
<evidence type="ECO:0000313" key="3">
    <source>
        <dbReference type="Proteomes" id="UP000765845"/>
    </source>
</evidence>
<protein>
    <recommendedName>
        <fullName evidence="4">DUF1475 domain-containing protein</fullName>
    </recommendedName>
</protein>
<feature type="transmembrane region" description="Helical" evidence="1">
    <location>
        <begin position="95"/>
        <end position="115"/>
    </location>
</feature>
<keyword evidence="1" id="KW-1133">Transmembrane helix</keyword>
<reference evidence="2 3" key="1">
    <citation type="submission" date="2020-04" db="EMBL/GenBank/DDBJ databases">
        <authorList>
            <person name="Yoon J."/>
        </authorList>
    </citation>
    <scope>NUCLEOTIDE SEQUENCE [LARGE SCALE GENOMIC DNA]</scope>
    <source>
        <strain evidence="2 3">KMU-166</strain>
    </source>
</reference>